<dbReference type="AlphaFoldDB" id="A0A6B2JV72"/>
<dbReference type="InterPro" id="IPR029033">
    <property type="entry name" value="His_PPase_superfam"/>
</dbReference>
<accession>A0A6B2JV72</accession>
<evidence type="ECO:0000313" key="2">
    <source>
        <dbReference type="EMBL" id="NDV02238.1"/>
    </source>
</evidence>
<dbReference type="Proteomes" id="UP000474757">
    <property type="component" value="Unassembled WGS sequence"/>
</dbReference>
<dbReference type="RefSeq" id="WP_163894983.1">
    <property type="nucleotide sequence ID" value="NZ_JAAFYS010000003.1"/>
</dbReference>
<dbReference type="SUPFAM" id="SSF53254">
    <property type="entry name" value="Phosphoglycerate mutase-like"/>
    <property type="match status" value="1"/>
</dbReference>
<gene>
    <name evidence="2" type="ORF">GZA08_14810</name>
</gene>
<evidence type="ECO:0000256" key="1">
    <source>
        <dbReference type="PIRSR" id="PIRSR613078-2"/>
    </source>
</evidence>
<dbReference type="SMART" id="SM00855">
    <property type="entry name" value="PGAM"/>
    <property type="match status" value="1"/>
</dbReference>
<dbReference type="Pfam" id="PF00300">
    <property type="entry name" value="His_Phos_1"/>
    <property type="match status" value="1"/>
</dbReference>
<dbReference type="PANTHER" id="PTHR47623">
    <property type="entry name" value="OS09G0287300 PROTEIN"/>
    <property type="match status" value="1"/>
</dbReference>
<organism evidence="2 3">
    <name type="scientific">Pseudoroseicyclus tamaricis</name>
    <dbReference type="NCBI Taxonomy" id="2705421"/>
    <lineage>
        <taxon>Bacteria</taxon>
        <taxon>Pseudomonadati</taxon>
        <taxon>Pseudomonadota</taxon>
        <taxon>Alphaproteobacteria</taxon>
        <taxon>Rhodobacterales</taxon>
        <taxon>Paracoccaceae</taxon>
        <taxon>Pseudoroseicyclus</taxon>
    </lineage>
</organism>
<protein>
    <submittedName>
        <fullName evidence="2">Histidine phosphatase family protein</fullName>
    </submittedName>
</protein>
<feature type="binding site" evidence="1">
    <location>
        <position position="57"/>
    </location>
    <ligand>
        <name>substrate</name>
    </ligand>
</feature>
<dbReference type="Gene3D" id="3.40.50.1240">
    <property type="entry name" value="Phosphoglycerate mutase-like"/>
    <property type="match status" value="1"/>
</dbReference>
<comment type="caution">
    <text evidence="2">The sequence shown here is derived from an EMBL/GenBank/DDBJ whole genome shotgun (WGS) entry which is preliminary data.</text>
</comment>
<dbReference type="CDD" id="cd07067">
    <property type="entry name" value="HP_PGM_like"/>
    <property type="match status" value="1"/>
</dbReference>
<evidence type="ECO:0000313" key="3">
    <source>
        <dbReference type="Proteomes" id="UP000474757"/>
    </source>
</evidence>
<name>A0A6B2JV72_9RHOB</name>
<dbReference type="InterPro" id="IPR013078">
    <property type="entry name" value="His_Pase_superF_clade-1"/>
</dbReference>
<dbReference type="PANTHER" id="PTHR47623:SF1">
    <property type="entry name" value="OS09G0287300 PROTEIN"/>
    <property type="match status" value="1"/>
</dbReference>
<keyword evidence="3" id="KW-1185">Reference proteome</keyword>
<reference evidence="2 3" key="1">
    <citation type="submission" date="2020-02" db="EMBL/GenBank/DDBJ databases">
        <title>Pseudoroseicyclus tamarix, sp. nov., isolated from offshore sediment of a Tamarix chinensis forest.</title>
        <authorList>
            <person name="Gai Y."/>
        </authorList>
    </citation>
    <scope>NUCLEOTIDE SEQUENCE [LARGE SCALE GENOMIC DNA]</scope>
    <source>
        <strain evidence="2 3">CLL3-39</strain>
    </source>
</reference>
<sequence>MKTLILTRHAKSDWSQDADDHSRPLNKRGRRAAPLLGQWLQQTGHLPDLVLCSDAKRTRETLALILAEWASWPPVRQRKSLYQASAARILEILRGETTAQTIQVIAHNPGIGALAQALLAERGDHPRFDDYPTGATAVISFQTDDWAKVAEGTGRLVDFTVPAELG</sequence>
<dbReference type="EMBL" id="JAAGAB010000003">
    <property type="protein sequence ID" value="NDV02238.1"/>
    <property type="molecule type" value="Genomic_DNA"/>
</dbReference>
<proteinExistence type="predicted"/>